<evidence type="ECO:0000256" key="8">
    <source>
        <dbReference type="ARBA" id="ARBA00023006"/>
    </source>
</evidence>
<dbReference type="PANTHER" id="PTHR23519">
    <property type="entry name" value="AUTOPHAGY-RELATED PROTEIN 22"/>
    <property type="match status" value="1"/>
</dbReference>
<dbReference type="GO" id="GO:0032974">
    <property type="term" value="P:amino acid transmembrane export from vacuole"/>
    <property type="evidence" value="ECO:0007669"/>
    <property type="project" value="InterPro"/>
</dbReference>
<sequence length="586" mass="62479">MAADSSTSDDAESGPLLRSYGYGAHDSTDASTSDDKEQELHDSIGYKRLRRGFCAYSIAGEVFAIVSASLFLPVVLETYARQHGVLSTGDRSLPCPDSGSSGDLEADARCIVQLGGAWIDTASFSLMVYSASVAVQALTVISMGGIADDAHARHRLLITFAFCGSGLCICFLALAAGSSLWPLAAVLALGANVTYGASNVCMNAYLPDLGRRAPAVLRAQAELVRARTGYSTSRRRMSSTSSNTLLSSSQVLAHATDAYIHARARATGEVSSRAIAYGYAAGISVLAALLPVMSWLASRSSGNDATGPLRFAIAVSGTWWLVGTVFAAIWLRPDQEPSPATGRKLSYTASIAQGWQGLGRMLGEWRRLPQAFVFLGAWFLLSDCFATITSTAVLFAKTSLNLPTSSLIIISILSPLAGLFGALIVPRLQHSSTFAHLGLTTHRTLMILVASATLIPLWGLLALRTAWQMYALSCVFGFIYGSFQAYARSCFSDLIPSAKAAQFFGLYSITDKSSSFLGPLLVAVVTNQTGEIRYAFWVILSLMVISLPVLARVDVKAGSADAERYENEVKALAMEEDVLPDEVDDL</sequence>
<dbReference type="CDD" id="cd17483">
    <property type="entry name" value="MFS_Atg22_like"/>
    <property type="match status" value="1"/>
</dbReference>
<feature type="transmembrane region" description="Helical" evidence="10">
    <location>
        <begin position="470"/>
        <end position="487"/>
    </location>
</feature>
<feature type="region of interest" description="Disordered" evidence="11">
    <location>
        <begin position="1"/>
        <end position="37"/>
    </location>
</feature>
<dbReference type="GO" id="GO:0005774">
    <property type="term" value="C:vacuolar membrane"/>
    <property type="evidence" value="ECO:0007669"/>
    <property type="project" value="UniProtKB-SubCell"/>
</dbReference>
<feature type="transmembrane region" description="Helical" evidence="10">
    <location>
        <begin position="274"/>
        <end position="297"/>
    </location>
</feature>
<dbReference type="SUPFAM" id="SSF103473">
    <property type="entry name" value="MFS general substrate transporter"/>
    <property type="match status" value="2"/>
</dbReference>
<evidence type="ECO:0000313" key="13">
    <source>
        <dbReference type="Proteomes" id="UP000237144"/>
    </source>
</evidence>
<keyword evidence="4 10" id="KW-0926">Vacuole</keyword>
<gene>
    <name evidence="12" type="ORF">BMF94_6509</name>
</gene>
<evidence type="ECO:0000256" key="7">
    <source>
        <dbReference type="ARBA" id="ARBA00022989"/>
    </source>
</evidence>
<dbReference type="Gene3D" id="1.20.1250.20">
    <property type="entry name" value="MFS general substrate transporter like domains"/>
    <property type="match status" value="2"/>
</dbReference>
<dbReference type="PANTHER" id="PTHR23519:SF1">
    <property type="entry name" value="AUTOPHAGY-RELATED PROTEIN 22"/>
    <property type="match status" value="1"/>
</dbReference>
<dbReference type="InterPro" id="IPR050495">
    <property type="entry name" value="ATG22/LtaA_families"/>
</dbReference>
<feature type="transmembrane region" description="Helical" evidence="10">
    <location>
        <begin position="371"/>
        <end position="395"/>
    </location>
</feature>
<evidence type="ECO:0000256" key="2">
    <source>
        <dbReference type="ARBA" id="ARBA00006978"/>
    </source>
</evidence>
<feature type="transmembrane region" description="Helical" evidence="10">
    <location>
        <begin position="407"/>
        <end position="425"/>
    </location>
</feature>
<keyword evidence="7 10" id="KW-1133">Transmembrane helix</keyword>
<evidence type="ECO:0000256" key="10">
    <source>
        <dbReference type="RuleBase" id="RU363073"/>
    </source>
</evidence>
<accession>A0A2S5B1A1</accession>
<evidence type="ECO:0000256" key="4">
    <source>
        <dbReference type="ARBA" id="ARBA00022554"/>
    </source>
</evidence>
<dbReference type="Proteomes" id="UP000237144">
    <property type="component" value="Unassembled WGS sequence"/>
</dbReference>
<name>A0A2S5B1A1_9BASI</name>
<dbReference type="InterPro" id="IPR044738">
    <property type="entry name" value="Atg22"/>
</dbReference>
<keyword evidence="5 10" id="KW-0812">Transmembrane</keyword>
<keyword evidence="9 10" id="KW-0472">Membrane</keyword>
<dbReference type="InterPro" id="IPR036259">
    <property type="entry name" value="MFS_trans_sf"/>
</dbReference>
<evidence type="ECO:0000256" key="9">
    <source>
        <dbReference type="ARBA" id="ARBA00023136"/>
    </source>
</evidence>
<evidence type="ECO:0000313" key="12">
    <source>
        <dbReference type="EMBL" id="POY70441.1"/>
    </source>
</evidence>
<dbReference type="EMBL" id="PJQD01000116">
    <property type="protein sequence ID" value="POY70441.1"/>
    <property type="molecule type" value="Genomic_DNA"/>
</dbReference>
<feature type="transmembrane region" description="Helical" evidence="10">
    <location>
        <begin position="156"/>
        <end position="177"/>
    </location>
</feature>
<feature type="transmembrane region" description="Helical" evidence="10">
    <location>
        <begin position="124"/>
        <end position="144"/>
    </location>
</feature>
<feature type="transmembrane region" description="Helical" evidence="10">
    <location>
        <begin position="53"/>
        <end position="76"/>
    </location>
</feature>
<dbReference type="STRING" id="741276.A0A2S5B1A1"/>
<dbReference type="InterPro" id="IPR024671">
    <property type="entry name" value="Atg22-like"/>
</dbReference>
<proteinExistence type="inferred from homology"/>
<feature type="transmembrane region" description="Helical" evidence="10">
    <location>
        <begin position="445"/>
        <end position="463"/>
    </location>
</feature>
<keyword evidence="6 10" id="KW-0029">Amino-acid transport</keyword>
<comment type="similarity">
    <text evidence="2 10">Belongs to the ATG22 family.</text>
</comment>
<evidence type="ECO:0000256" key="1">
    <source>
        <dbReference type="ARBA" id="ARBA00004128"/>
    </source>
</evidence>
<feature type="transmembrane region" description="Helical" evidence="10">
    <location>
        <begin position="183"/>
        <end position="206"/>
    </location>
</feature>
<comment type="function">
    <text evidence="10">Vacuolar effluxer which mediate the efflux of amino acids resulting from autophagic degradation. The release of autophagic amino acids allows the maintenance of protein synthesis and viability during nitrogen starvation.</text>
</comment>
<evidence type="ECO:0000256" key="3">
    <source>
        <dbReference type="ARBA" id="ARBA00022448"/>
    </source>
</evidence>
<protein>
    <recommendedName>
        <fullName evidence="10">Autophagy-related protein</fullName>
    </recommendedName>
</protein>
<comment type="caution">
    <text evidence="12">The sequence shown here is derived from an EMBL/GenBank/DDBJ whole genome shotgun (WGS) entry which is preliminary data.</text>
</comment>
<keyword evidence="8 10" id="KW-0072">Autophagy</keyword>
<keyword evidence="3 10" id="KW-0813">Transport</keyword>
<evidence type="ECO:0000256" key="5">
    <source>
        <dbReference type="ARBA" id="ARBA00022692"/>
    </source>
</evidence>
<dbReference type="GO" id="GO:0006914">
    <property type="term" value="P:autophagy"/>
    <property type="evidence" value="ECO:0007669"/>
    <property type="project" value="UniProtKB-KW"/>
</dbReference>
<dbReference type="Pfam" id="PF11700">
    <property type="entry name" value="ATG22"/>
    <property type="match status" value="1"/>
</dbReference>
<evidence type="ECO:0000256" key="11">
    <source>
        <dbReference type="SAM" id="MobiDB-lite"/>
    </source>
</evidence>
<keyword evidence="13" id="KW-1185">Reference proteome</keyword>
<evidence type="ECO:0000256" key="6">
    <source>
        <dbReference type="ARBA" id="ARBA00022970"/>
    </source>
</evidence>
<dbReference type="OrthoDB" id="192733at2759"/>
<dbReference type="AlphaFoldDB" id="A0A2S5B1A1"/>
<organism evidence="12 13">
    <name type="scientific">Rhodotorula taiwanensis</name>
    <dbReference type="NCBI Taxonomy" id="741276"/>
    <lineage>
        <taxon>Eukaryota</taxon>
        <taxon>Fungi</taxon>
        <taxon>Dikarya</taxon>
        <taxon>Basidiomycota</taxon>
        <taxon>Pucciniomycotina</taxon>
        <taxon>Microbotryomycetes</taxon>
        <taxon>Sporidiobolales</taxon>
        <taxon>Sporidiobolaceae</taxon>
        <taxon>Rhodotorula</taxon>
    </lineage>
</organism>
<feature type="transmembrane region" description="Helical" evidence="10">
    <location>
        <begin position="534"/>
        <end position="551"/>
    </location>
</feature>
<reference evidence="12 13" key="1">
    <citation type="journal article" date="2018" name="Front. Microbiol.">
        <title>Prospects for Fungal Bioremediation of Acidic Radioactive Waste Sites: Characterization and Genome Sequence of Rhodotorula taiwanensis MD1149.</title>
        <authorList>
            <person name="Tkavc R."/>
            <person name="Matrosova V.Y."/>
            <person name="Grichenko O.E."/>
            <person name="Gostincar C."/>
            <person name="Volpe R.P."/>
            <person name="Klimenkova P."/>
            <person name="Gaidamakova E.K."/>
            <person name="Zhou C.E."/>
            <person name="Stewart B.J."/>
            <person name="Lyman M.G."/>
            <person name="Malfatti S.A."/>
            <person name="Rubinfeld B."/>
            <person name="Courtot M."/>
            <person name="Singh J."/>
            <person name="Dalgard C.L."/>
            <person name="Hamilton T."/>
            <person name="Frey K.G."/>
            <person name="Gunde-Cimerman N."/>
            <person name="Dugan L."/>
            <person name="Daly M.J."/>
        </authorList>
    </citation>
    <scope>NUCLEOTIDE SEQUENCE [LARGE SCALE GENOMIC DNA]</scope>
    <source>
        <strain evidence="12 13">MD1149</strain>
    </source>
</reference>
<comment type="subcellular location">
    <subcellularLocation>
        <location evidence="1 10">Vacuole membrane</location>
        <topology evidence="1 10">Multi-pass membrane protein</topology>
    </subcellularLocation>
</comment>
<feature type="transmembrane region" description="Helical" evidence="10">
    <location>
        <begin position="309"/>
        <end position="331"/>
    </location>
</feature>